<gene>
    <name evidence="1" type="ORF">P170DRAFT_48823</name>
</gene>
<keyword evidence="2" id="KW-1185">Reference proteome</keyword>
<dbReference type="AlphaFoldDB" id="A0A2I2GS68"/>
<reference evidence="1 2" key="1">
    <citation type="submission" date="2016-12" db="EMBL/GenBank/DDBJ databases">
        <title>The genomes of Aspergillus section Nigri reveals drivers in fungal speciation.</title>
        <authorList>
            <consortium name="DOE Joint Genome Institute"/>
            <person name="Vesth T.C."/>
            <person name="Nybo J."/>
            <person name="Theobald S."/>
            <person name="Brandl J."/>
            <person name="Frisvad J.C."/>
            <person name="Nielsen K.F."/>
            <person name="Lyhne E.K."/>
            <person name="Kogle M.E."/>
            <person name="Kuo A."/>
            <person name="Riley R."/>
            <person name="Clum A."/>
            <person name="Nolan M."/>
            <person name="Lipzen A."/>
            <person name="Salamov A."/>
            <person name="Henrissat B."/>
            <person name="Wiebenga A."/>
            <person name="De Vries R.P."/>
            <person name="Grigoriev I.V."/>
            <person name="Mortensen U.H."/>
            <person name="Andersen M.R."/>
            <person name="Baker S.E."/>
        </authorList>
    </citation>
    <scope>NUCLEOTIDE SEQUENCE [LARGE SCALE GENOMIC DNA]</scope>
    <source>
        <strain evidence="1 2">IBT 23096</strain>
    </source>
</reference>
<dbReference type="VEuPathDB" id="FungiDB:P170DRAFT_48823"/>
<comment type="caution">
    <text evidence="1">The sequence shown here is derived from an EMBL/GenBank/DDBJ whole genome shotgun (WGS) entry which is preliminary data.</text>
</comment>
<dbReference type="Proteomes" id="UP000234275">
    <property type="component" value="Unassembled WGS sequence"/>
</dbReference>
<name>A0A2I2GS68_9EURO</name>
<evidence type="ECO:0000313" key="2">
    <source>
        <dbReference type="Proteomes" id="UP000234275"/>
    </source>
</evidence>
<dbReference type="GeneID" id="36561668"/>
<proteinExistence type="predicted"/>
<accession>A0A2I2GS68</accession>
<dbReference type="RefSeq" id="XP_024711026.1">
    <property type="nucleotide sequence ID" value="XM_024853967.1"/>
</dbReference>
<sequence length="240" mass="27427">MQLGLCSIALYSNRCADQFLWRVICKHRILIHFTATNHPGGSPAFPSPQPGDFDFDSKQLDFGVEQETGKYRNVGLGIRRRHAGCHLGFNLRRTSGMLPRKMILISFPEQDPSLASRWPPTTSERGHPTSDCLASWRSVRWKEAEAQASACAYAWLRASWPEAAAKTVWPDRRREKRPRIKRSSIKLHISPHSTCRTGVCDLTFTLQKLQDRLCGASAFRPAPLTMHRQHRHRSECRLTR</sequence>
<evidence type="ECO:0000313" key="1">
    <source>
        <dbReference type="EMBL" id="PLB55724.1"/>
    </source>
</evidence>
<protein>
    <submittedName>
        <fullName evidence="1">Uncharacterized protein</fullName>
    </submittedName>
</protein>
<organism evidence="1 2">
    <name type="scientific">Aspergillus steynii IBT 23096</name>
    <dbReference type="NCBI Taxonomy" id="1392250"/>
    <lineage>
        <taxon>Eukaryota</taxon>
        <taxon>Fungi</taxon>
        <taxon>Dikarya</taxon>
        <taxon>Ascomycota</taxon>
        <taxon>Pezizomycotina</taxon>
        <taxon>Eurotiomycetes</taxon>
        <taxon>Eurotiomycetidae</taxon>
        <taxon>Eurotiales</taxon>
        <taxon>Aspergillaceae</taxon>
        <taxon>Aspergillus</taxon>
        <taxon>Aspergillus subgen. Circumdati</taxon>
    </lineage>
</organism>
<dbReference type="EMBL" id="MSFO01000001">
    <property type="protein sequence ID" value="PLB55724.1"/>
    <property type="molecule type" value="Genomic_DNA"/>
</dbReference>